<organism evidence="3 4">
    <name type="scientific">Coraliomargarita algicola</name>
    <dbReference type="NCBI Taxonomy" id="3092156"/>
    <lineage>
        <taxon>Bacteria</taxon>
        <taxon>Pseudomonadati</taxon>
        <taxon>Verrucomicrobiota</taxon>
        <taxon>Opitutia</taxon>
        <taxon>Puniceicoccales</taxon>
        <taxon>Coraliomargaritaceae</taxon>
        <taxon>Coraliomargarita</taxon>
    </lineage>
</organism>
<accession>A0ABZ0RHD0</accession>
<dbReference type="SMART" id="SM00044">
    <property type="entry name" value="CYCc"/>
    <property type="match status" value="1"/>
</dbReference>
<dbReference type="InterPro" id="IPR029787">
    <property type="entry name" value="Nucleotide_cyclase"/>
</dbReference>
<feature type="domain" description="Guanylate cyclase" evidence="2">
    <location>
        <begin position="431"/>
        <end position="569"/>
    </location>
</feature>
<dbReference type="GO" id="GO:0016829">
    <property type="term" value="F:lyase activity"/>
    <property type="evidence" value="ECO:0007669"/>
    <property type="project" value="UniProtKB-KW"/>
</dbReference>
<evidence type="ECO:0000256" key="1">
    <source>
        <dbReference type="SAM" id="Phobius"/>
    </source>
</evidence>
<dbReference type="RefSeq" id="WP_319832473.1">
    <property type="nucleotide sequence ID" value="NZ_CP138858.1"/>
</dbReference>
<dbReference type="InterPro" id="IPR007890">
    <property type="entry name" value="CHASE2"/>
</dbReference>
<feature type="transmembrane region" description="Helical" evidence="1">
    <location>
        <begin position="311"/>
        <end position="332"/>
    </location>
</feature>
<dbReference type="Proteomes" id="UP001324993">
    <property type="component" value="Chromosome"/>
</dbReference>
<dbReference type="SMART" id="SM01080">
    <property type="entry name" value="CHASE2"/>
    <property type="match status" value="1"/>
</dbReference>
<proteinExistence type="predicted"/>
<dbReference type="Pfam" id="PF00211">
    <property type="entry name" value="Guanylate_cyc"/>
    <property type="match status" value="1"/>
</dbReference>
<evidence type="ECO:0000259" key="2">
    <source>
        <dbReference type="PROSITE" id="PS50125"/>
    </source>
</evidence>
<keyword evidence="1" id="KW-1133">Transmembrane helix</keyword>
<dbReference type="EMBL" id="CP138858">
    <property type="protein sequence ID" value="WPJ95594.1"/>
    <property type="molecule type" value="Genomic_DNA"/>
</dbReference>
<evidence type="ECO:0000313" key="3">
    <source>
        <dbReference type="EMBL" id="WPJ95594.1"/>
    </source>
</evidence>
<keyword evidence="1" id="KW-0812">Transmembrane</keyword>
<dbReference type="PROSITE" id="PS50125">
    <property type="entry name" value="GUANYLATE_CYCLASE_2"/>
    <property type="match status" value="1"/>
</dbReference>
<dbReference type="PANTHER" id="PTHR43081:SF1">
    <property type="entry name" value="ADENYLATE CYCLASE, TERMINAL-DIFFERENTIATION SPECIFIC"/>
    <property type="match status" value="1"/>
</dbReference>
<protein>
    <submittedName>
        <fullName evidence="3">Adenylate/guanylate cyclase domain-containing protein</fullName>
        <ecNumber evidence="3">4.6.1.-</ecNumber>
    </submittedName>
</protein>
<reference evidence="3 4" key="1">
    <citation type="submission" date="2023-11" db="EMBL/GenBank/DDBJ databases">
        <title>Coraliomargarita sp. nov., isolated from marine algae.</title>
        <authorList>
            <person name="Lee J.K."/>
            <person name="Baek J.H."/>
            <person name="Kim J.M."/>
            <person name="Choi D.G."/>
            <person name="Jeon C.O."/>
        </authorList>
    </citation>
    <scope>NUCLEOTIDE SEQUENCE [LARGE SCALE GENOMIC DNA]</scope>
    <source>
        <strain evidence="3 4">J2-16</strain>
    </source>
</reference>
<dbReference type="Gene3D" id="3.30.70.1230">
    <property type="entry name" value="Nucleotide cyclase"/>
    <property type="match status" value="1"/>
</dbReference>
<feature type="transmembrane region" description="Helical" evidence="1">
    <location>
        <begin position="339"/>
        <end position="359"/>
    </location>
</feature>
<keyword evidence="1" id="KW-0472">Membrane</keyword>
<gene>
    <name evidence="3" type="ORF">SH580_19435</name>
</gene>
<feature type="transmembrane region" description="Helical" evidence="1">
    <location>
        <begin position="365"/>
        <end position="391"/>
    </location>
</feature>
<dbReference type="Pfam" id="PF05226">
    <property type="entry name" value="CHASE2"/>
    <property type="match status" value="1"/>
</dbReference>
<dbReference type="EC" id="4.6.1.-" evidence="3"/>
<dbReference type="CDD" id="cd07302">
    <property type="entry name" value="CHD"/>
    <property type="match status" value="1"/>
</dbReference>
<dbReference type="InterPro" id="IPR050697">
    <property type="entry name" value="Adenylyl/Guanylyl_Cyclase_3/4"/>
</dbReference>
<feature type="transmembrane region" description="Helical" evidence="1">
    <location>
        <begin position="20"/>
        <end position="40"/>
    </location>
</feature>
<keyword evidence="3" id="KW-0456">Lyase</keyword>
<name>A0ABZ0RHD0_9BACT</name>
<dbReference type="PANTHER" id="PTHR43081">
    <property type="entry name" value="ADENYLATE CYCLASE, TERMINAL-DIFFERENTIATION SPECIFIC-RELATED"/>
    <property type="match status" value="1"/>
</dbReference>
<evidence type="ECO:0000313" key="4">
    <source>
        <dbReference type="Proteomes" id="UP001324993"/>
    </source>
</evidence>
<dbReference type="InterPro" id="IPR001054">
    <property type="entry name" value="A/G_cyclase"/>
</dbReference>
<keyword evidence="4" id="KW-1185">Reference proteome</keyword>
<dbReference type="SUPFAM" id="SSF55073">
    <property type="entry name" value="Nucleotide cyclase"/>
    <property type="match status" value="1"/>
</dbReference>
<sequence length="706" mass="80809">MLPRIARYFVPRKRNWQWLIQVPLGFLFVFFVGIACTQWAPANYFERKSHDLFHVFEWFDEGHPVYPLEDFLIIYVDDLSQKELQQPWDRPWDRKLHADLLHKIRQDEPQLVFYDMVFDMPSSDAEADADFEAEIAACGKVVLGASNQRYYFPGNAEPAEQLFVPYAPFRRAAAAWGVVQKHYDYADNGLRWMHRVHGDDRFKPAFWNAAQLIAPEIVATAGPVEQPRWVRLFGPSSTIPNLSFYTALLDEQISFKNKLVFIGARHSVAMPGAGRDVYRSPYLRDSEGEMTGVEMQATMVRNLLTESWFDWADHGTLLAIVLISTLLLTLIVNTLGARLSLVGCLCFILCSAIFSIWWIHSQGIFFAWLVPAFVQAPVAFGYSAICNYCFLERKRNRLKRIFASYLSPVMVERIADAEEEPQLGGEEANITPFFSDVADYSKFSELLSPMDLTQLMNEYLGAMTDVLQDEGGTLDKYVGDAIVAIFGAPLHTADHAYKACRSAVRMQQVQEELRQRWSQDKGRWPETVCQMRTRIGLNTGHAVVGNMGSTIRFNYSMSGDSVNLAARCESSAKHFGVYTMVTQATRDAASEIENHGLVFRRINRCTVLGRKEPVTFYELMGFEADMSDRQLQCREYYEHALAAYLRRDWARAVEYLNQSIPLERFQARSEPHIMLNPSLLLMQTCQNYMNQAPPVDWDGVYNLPSK</sequence>